<feature type="binding site" evidence="2">
    <location>
        <position position="208"/>
    </location>
    <ligand>
        <name>Mg(2+)</name>
        <dbReference type="ChEBI" id="CHEBI:18420"/>
        <label>5</label>
    </ligand>
</feature>
<feature type="binding site" evidence="2">
    <location>
        <position position="146"/>
    </location>
    <ligand>
        <name>ATP</name>
        <dbReference type="ChEBI" id="CHEBI:30616"/>
    </ligand>
</feature>
<evidence type="ECO:0000313" key="6">
    <source>
        <dbReference type="Proteomes" id="UP000032266"/>
    </source>
</evidence>
<feature type="domain" description="PurM-like C-terminal" evidence="4">
    <location>
        <begin position="150"/>
        <end position="292"/>
    </location>
</feature>
<dbReference type="SUPFAM" id="SSF56042">
    <property type="entry name" value="PurM C-terminal domain-like"/>
    <property type="match status" value="1"/>
</dbReference>
<dbReference type="STRING" id="1445510.YC6258_04769"/>
<reference evidence="5 6" key="1">
    <citation type="submission" date="2014-01" db="EMBL/GenBank/DDBJ databases">
        <title>Full genme sequencing of cellulolytic bacterium Gynuella sunshinyii YC6258T gen. nov., sp. nov.</title>
        <authorList>
            <person name="Khan H."/>
            <person name="Chung E.J."/>
            <person name="Chung Y.R."/>
        </authorList>
    </citation>
    <scope>NUCLEOTIDE SEQUENCE [LARGE SCALE GENOMIC DNA]</scope>
    <source>
        <strain evidence="5 6">YC6258</strain>
    </source>
</reference>
<dbReference type="OrthoDB" id="9802811at2"/>
<proteinExistence type="inferred from homology"/>
<feature type="binding site" evidence="2">
    <location>
        <position position="207"/>
    </location>
    <ligand>
        <name>ATP</name>
        <dbReference type="ChEBI" id="CHEBI:30616"/>
    </ligand>
</feature>
<dbReference type="CDD" id="cd02194">
    <property type="entry name" value="ThiL"/>
    <property type="match status" value="1"/>
</dbReference>
<feature type="domain" description="PurM-like N-terminal" evidence="3">
    <location>
        <begin position="30"/>
        <end position="138"/>
    </location>
</feature>
<dbReference type="PANTHER" id="PTHR30270">
    <property type="entry name" value="THIAMINE-MONOPHOSPHATE KINASE"/>
    <property type="match status" value="1"/>
</dbReference>
<keyword evidence="2" id="KW-0547">Nucleotide-binding</keyword>
<evidence type="ECO:0000259" key="4">
    <source>
        <dbReference type="Pfam" id="PF02769"/>
    </source>
</evidence>
<comment type="catalytic activity">
    <reaction evidence="2">
        <text>thiamine phosphate + ATP = thiamine diphosphate + ADP</text>
        <dbReference type="Rhea" id="RHEA:15913"/>
        <dbReference type="ChEBI" id="CHEBI:30616"/>
        <dbReference type="ChEBI" id="CHEBI:37575"/>
        <dbReference type="ChEBI" id="CHEBI:58937"/>
        <dbReference type="ChEBI" id="CHEBI:456216"/>
        <dbReference type="EC" id="2.7.4.16"/>
    </reaction>
</comment>
<name>A0A0C5VRD3_9GAMM</name>
<dbReference type="InterPro" id="IPR016188">
    <property type="entry name" value="PurM-like_N"/>
</dbReference>
<dbReference type="Proteomes" id="UP000032266">
    <property type="component" value="Chromosome"/>
</dbReference>
<feature type="binding site" evidence="2">
    <location>
        <position position="75"/>
    </location>
    <ligand>
        <name>Mg(2+)</name>
        <dbReference type="ChEBI" id="CHEBI:18420"/>
        <label>2</label>
    </ligand>
</feature>
<dbReference type="NCBIfam" id="TIGR01379">
    <property type="entry name" value="thiL"/>
    <property type="match status" value="1"/>
</dbReference>
<dbReference type="SUPFAM" id="SSF55326">
    <property type="entry name" value="PurM N-terminal domain-like"/>
    <property type="match status" value="1"/>
</dbReference>
<feature type="binding site" evidence="2">
    <location>
        <position position="205"/>
    </location>
    <ligand>
        <name>Mg(2+)</name>
        <dbReference type="ChEBI" id="CHEBI:18420"/>
        <label>3</label>
    </ligand>
</feature>
<evidence type="ECO:0000256" key="2">
    <source>
        <dbReference type="HAMAP-Rule" id="MF_02128"/>
    </source>
</evidence>
<keyword evidence="1 2" id="KW-0784">Thiamine biosynthesis</keyword>
<gene>
    <name evidence="2" type="primary">thiL</name>
    <name evidence="5" type="ORF">YC6258_04769</name>
</gene>
<feature type="binding site" evidence="2">
    <location>
        <position position="75"/>
    </location>
    <ligand>
        <name>Mg(2+)</name>
        <dbReference type="ChEBI" id="CHEBI:18420"/>
        <label>3</label>
    </ligand>
</feature>
<protein>
    <recommendedName>
        <fullName evidence="2">Thiamine-monophosphate kinase</fullName>
        <shortName evidence="2">TMP kinase</shortName>
        <shortName evidence="2">Thiamine-phosphate kinase</shortName>
        <ecNumber evidence="2">2.7.4.16</ecNumber>
    </recommendedName>
</protein>
<feature type="binding site" evidence="2">
    <location>
        <begin position="122"/>
        <end position="123"/>
    </location>
    <ligand>
        <name>ATP</name>
        <dbReference type="ChEBI" id="CHEBI:30616"/>
    </ligand>
</feature>
<feature type="binding site" evidence="2">
    <location>
        <position position="256"/>
    </location>
    <ligand>
        <name>substrate</name>
    </ligand>
</feature>
<dbReference type="GO" id="GO:0009229">
    <property type="term" value="P:thiamine diphosphate biosynthetic process"/>
    <property type="evidence" value="ECO:0007669"/>
    <property type="project" value="UniProtKB-UniRule"/>
</dbReference>
<dbReference type="InterPro" id="IPR010918">
    <property type="entry name" value="PurM-like_C_dom"/>
</dbReference>
<feature type="binding site" evidence="2">
    <location>
        <position position="123"/>
    </location>
    <ligand>
        <name>Mg(2+)</name>
        <dbReference type="ChEBI" id="CHEBI:18420"/>
        <label>1</label>
    </ligand>
</feature>
<evidence type="ECO:0000259" key="3">
    <source>
        <dbReference type="Pfam" id="PF00586"/>
    </source>
</evidence>
<dbReference type="UniPathway" id="UPA00060">
    <property type="reaction ID" value="UER00142"/>
</dbReference>
<dbReference type="RefSeq" id="WP_044618723.1">
    <property type="nucleotide sequence ID" value="NZ_CP007142.1"/>
</dbReference>
<dbReference type="HOGENOM" id="CLU_046964_3_0_6"/>
<comment type="caution">
    <text evidence="2">Lacks conserved residue(s) required for the propagation of feature annotation.</text>
</comment>
<dbReference type="HAMAP" id="MF_02128">
    <property type="entry name" value="TMP_kinase"/>
    <property type="match status" value="1"/>
</dbReference>
<dbReference type="Pfam" id="PF00586">
    <property type="entry name" value="AIRS"/>
    <property type="match status" value="1"/>
</dbReference>
<comment type="pathway">
    <text evidence="2">Cofactor biosynthesis; thiamine diphosphate biosynthesis; thiamine diphosphate from thiamine phosphate: step 1/1.</text>
</comment>
<evidence type="ECO:0000256" key="1">
    <source>
        <dbReference type="ARBA" id="ARBA00022977"/>
    </source>
</evidence>
<dbReference type="GO" id="GO:0009228">
    <property type="term" value="P:thiamine biosynthetic process"/>
    <property type="evidence" value="ECO:0007669"/>
    <property type="project" value="UniProtKB-KW"/>
</dbReference>
<dbReference type="KEGG" id="gsn:YC6258_04769"/>
<keyword evidence="2" id="KW-0479">Metal-binding</keyword>
<dbReference type="GO" id="GO:0005524">
    <property type="term" value="F:ATP binding"/>
    <property type="evidence" value="ECO:0007669"/>
    <property type="project" value="UniProtKB-UniRule"/>
</dbReference>
<feature type="binding site" evidence="2">
    <location>
        <position position="75"/>
    </location>
    <ligand>
        <name>Mg(2+)</name>
        <dbReference type="ChEBI" id="CHEBI:18420"/>
        <label>4</label>
    </ligand>
</feature>
<organism evidence="5 6">
    <name type="scientific">Gynuella sunshinyii YC6258</name>
    <dbReference type="NCBI Taxonomy" id="1445510"/>
    <lineage>
        <taxon>Bacteria</taxon>
        <taxon>Pseudomonadati</taxon>
        <taxon>Pseudomonadota</taxon>
        <taxon>Gammaproteobacteria</taxon>
        <taxon>Oceanospirillales</taxon>
        <taxon>Saccharospirillaceae</taxon>
        <taxon>Gynuella</taxon>
    </lineage>
</organism>
<dbReference type="InterPro" id="IPR006283">
    <property type="entry name" value="ThiL-like"/>
</dbReference>
<dbReference type="GO" id="GO:0000287">
    <property type="term" value="F:magnesium ion binding"/>
    <property type="evidence" value="ECO:0007669"/>
    <property type="project" value="UniProtKB-UniRule"/>
</dbReference>
<feature type="binding site" evidence="2">
    <location>
        <position position="47"/>
    </location>
    <ligand>
        <name>Mg(2+)</name>
        <dbReference type="ChEBI" id="CHEBI:18420"/>
        <label>2</label>
    </ligand>
</feature>
<keyword evidence="2 5" id="KW-0418">Kinase</keyword>
<evidence type="ECO:0000313" key="5">
    <source>
        <dbReference type="EMBL" id="AJQ96801.1"/>
    </source>
</evidence>
<dbReference type="GO" id="GO:0009030">
    <property type="term" value="F:thiamine-phosphate kinase activity"/>
    <property type="evidence" value="ECO:0007669"/>
    <property type="project" value="UniProtKB-UniRule"/>
</dbReference>
<dbReference type="PATRIC" id="fig|1445510.3.peg.4732"/>
<dbReference type="InterPro" id="IPR036921">
    <property type="entry name" value="PurM-like_N_sf"/>
</dbReference>
<feature type="binding site" evidence="2">
    <location>
        <position position="32"/>
    </location>
    <ligand>
        <name>Mg(2+)</name>
        <dbReference type="ChEBI" id="CHEBI:18420"/>
        <label>3</label>
    </ligand>
</feature>
<keyword evidence="2" id="KW-0067">ATP-binding</keyword>
<keyword evidence="6" id="KW-1185">Reference proteome</keyword>
<comment type="similarity">
    <text evidence="2">Belongs to the thiamine-monophosphate kinase family.</text>
</comment>
<sequence length="310" mass="34152">MPREFEIIRKYFRPLADIPTSETDVLVNQGDDCAVVEHTGKLAFSIDTQVENVHFLRSMSAADIAYRGLACALSDLAAMGAKPAFFTLALSLTGQEDESWLADYTRGLTELATQFKVPLLGGDTTRASTIIQTFQVHGTVSRLLTRASARPGDLIVISHTPGLGMAGLDAYRHNGPTELQACYLRPYPQIPLGVFISEFATAAIDISDGLLADLGHILDQSNVGAELQLDALQLDQRFCQWVEPSRQLEWALTGGDDYQLCFTCPPEHRSRLSQAPVPLQVIGEITTHKQLRCRLHGKAVQFDHTGYQHF</sequence>
<feature type="binding site" evidence="2">
    <location>
        <position position="47"/>
    </location>
    <ligand>
        <name>Mg(2+)</name>
        <dbReference type="ChEBI" id="CHEBI:18420"/>
        <label>1</label>
    </ligand>
</feature>
<keyword evidence="2" id="KW-0460">Magnesium</keyword>
<dbReference type="Gene3D" id="3.90.650.10">
    <property type="entry name" value="PurM-like C-terminal domain"/>
    <property type="match status" value="1"/>
</dbReference>
<feature type="binding site" evidence="2">
    <location>
        <position position="45"/>
    </location>
    <ligand>
        <name>Mg(2+)</name>
        <dbReference type="ChEBI" id="CHEBI:18420"/>
        <label>4</label>
    </ligand>
</feature>
<dbReference type="EC" id="2.7.4.16" evidence="2"/>
<comment type="miscellaneous">
    <text evidence="2">Reaction mechanism of ThiL seems to utilize a direct, inline transfer of the gamma-phosphate of ATP to TMP rather than a phosphorylated enzyme intermediate.</text>
</comment>
<dbReference type="Pfam" id="PF02769">
    <property type="entry name" value="AIRS_C"/>
    <property type="match status" value="1"/>
</dbReference>
<feature type="binding site" evidence="2">
    <location>
        <position position="32"/>
    </location>
    <ligand>
        <name>Mg(2+)</name>
        <dbReference type="ChEBI" id="CHEBI:18420"/>
        <label>4</label>
    </ligand>
</feature>
<feature type="binding site" evidence="2">
    <location>
        <position position="307"/>
    </location>
    <ligand>
        <name>substrate</name>
    </ligand>
</feature>
<dbReference type="Gene3D" id="3.30.1330.10">
    <property type="entry name" value="PurM-like, N-terminal domain"/>
    <property type="match status" value="1"/>
</dbReference>
<dbReference type="AlphaFoldDB" id="A0A0C5VRD3"/>
<comment type="function">
    <text evidence="2">Catalyzes the ATP-dependent phosphorylation of thiamine-monophosphate (TMP) to form thiamine-pyrophosphate (TPP), the active form of vitamin B1.</text>
</comment>
<dbReference type="PANTHER" id="PTHR30270:SF0">
    <property type="entry name" value="THIAMINE-MONOPHOSPHATE KINASE"/>
    <property type="match status" value="1"/>
</dbReference>
<keyword evidence="2 5" id="KW-0808">Transferase</keyword>
<accession>A0A0C5VRD3</accession>
<dbReference type="InterPro" id="IPR036676">
    <property type="entry name" value="PurM-like_C_sf"/>
</dbReference>
<dbReference type="EMBL" id="CP007142">
    <property type="protein sequence ID" value="AJQ96801.1"/>
    <property type="molecule type" value="Genomic_DNA"/>
</dbReference>
<feature type="binding site" evidence="2">
    <location>
        <position position="54"/>
    </location>
    <ligand>
        <name>substrate</name>
    </ligand>
</feature>
<dbReference type="PIRSF" id="PIRSF005303">
    <property type="entry name" value="Thiam_monoph_kin"/>
    <property type="match status" value="1"/>
</dbReference>